<dbReference type="OrthoDB" id="301415at2759"/>
<dbReference type="EMBL" id="JADDUC020000013">
    <property type="protein sequence ID" value="KAI1234947.1"/>
    <property type="molecule type" value="Genomic_DNA"/>
</dbReference>
<keyword evidence="4" id="KW-1185">Reference proteome</keyword>
<evidence type="ECO:0000313" key="2">
    <source>
        <dbReference type="EMBL" id="KAG0116219.1"/>
    </source>
</evidence>
<dbReference type="GO" id="GO:0004674">
    <property type="term" value="F:protein serine/threonine kinase activity"/>
    <property type="evidence" value="ECO:0007669"/>
    <property type="project" value="UniProtKB-EC"/>
</dbReference>
<dbReference type="AlphaFoldDB" id="A0A835NK98"/>
<organism evidence="2">
    <name type="scientific">Lamprotornis superbus</name>
    <dbReference type="NCBI Taxonomy" id="245042"/>
    <lineage>
        <taxon>Eukaryota</taxon>
        <taxon>Metazoa</taxon>
        <taxon>Chordata</taxon>
        <taxon>Craniata</taxon>
        <taxon>Vertebrata</taxon>
        <taxon>Euteleostomi</taxon>
        <taxon>Archelosauria</taxon>
        <taxon>Archosauria</taxon>
        <taxon>Dinosauria</taxon>
        <taxon>Saurischia</taxon>
        <taxon>Theropoda</taxon>
        <taxon>Coelurosauria</taxon>
        <taxon>Aves</taxon>
        <taxon>Neognathae</taxon>
        <taxon>Neoaves</taxon>
        <taxon>Telluraves</taxon>
        <taxon>Australaves</taxon>
        <taxon>Passeriformes</taxon>
        <taxon>Sturnidae</taxon>
        <taxon>Lamprotornis</taxon>
    </lineage>
</organism>
<proteinExistence type="predicted"/>
<reference evidence="2" key="1">
    <citation type="submission" date="2020-10" db="EMBL/GenBank/DDBJ databases">
        <title>Feather gene expression reveals the developmental basis of iridescence in African starlings.</title>
        <authorList>
            <person name="Rubenstein D.R."/>
        </authorList>
    </citation>
    <scope>NUCLEOTIDE SEQUENCE</scope>
    <source>
        <strain evidence="2">SS15</strain>
        <tissue evidence="2">Liver</tissue>
    </source>
</reference>
<evidence type="ECO:0000313" key="3">
    <source>
        <dbReference type="EMBL" id="KAI1234947.1"/>
    </source>
</evidence>
<dbReference type="GO" id="GO:0005634">
    <property type="term" value="C:nucleus"/>
    <property type="evidence" value="ECO:0007669"/>
    <property type="project" value="TreeGrafter"/>
</dbReference>
<accession>A0A835NK98</accession>
<name>A0A835NK98_9PASS</name>
<dbReference type="PANTHER" id="PTHR47091">
    <property type="entry name" value="ALPHA-PROTEIN KINASE 2-RELATED"/>
    <property type="match status" value="1"/>
</dbReference>
<reference evidence="3" key="3">
    <citation type="submission" date="2022-01" db="EMBL/GenBank/DDBJ databases">
        <authorList>
            <person name="Rubenstein D.R."/>
        </authorList>
    </citation>
    <scope>NUCLEOTIDE SEQUENCE</scope>
    <source>
        <strain evidence="3">SS15</strain>
        <tissue evidence="3">Liver</tissue>
    </source>
</reference>
<gene>
    <name evidence="3" type="ORF">IHE44_0002573</name>
    <name evidence="2" type="ORF">IHE44_004593</name>
</gene>
<dbReference type="Proteomes" id="UP000618051">
    <property type="component" value="Unassembled WGS sequence"/>
</dbReference>
<protein>
    <submittedName>
        <fullName evidence="2">Uncharacterized protein</fullName>
    </submittedName>
</protein>
<feature type="region of interest" description="Disordered" evidence="1">
    <location>
        <begin position="197"/>
        <end position="226"/>
    </location>
</feature>
<sequence length="282" mass="30463">MRDWITPNLHILWLHDQQLALGMDQDCVAAGGEGEAAAKRPNATYVCWVKAAPEQQSKTSAVFALLKEKRMWQSGIMHARGDAHAAVISKAIWSTFCAIISQLTEETQPLFETTIKSHAVSEDCDAKFTCIVTALPGKERYQLMKWGKLDEGACASGFMLGNKSSQDSHQALKTSQILTVFRKRMFDLNLAISMKKNPHSEKSPGSCGGWPSRWSSAAEDTHPEDTEQMPALFPGAPGTTLSAATGLWLGAAGAHLLANPSPHQLHGGDVAEAGFGMMSADL</sequence>
<comment type="caution">
    <text evidence="2">The sequence shown here is derived from an EMBL/GenBank/DDBJ whole genome shotgun (WGS) entry which is preliminary data.</text>
</comment>
<evidence type="ECO:0000256" key="1">
    <source>
        <dbReference type="SAM" id="MobiDB-lite"/>
    </source>
</evidence>
<evidence type="ECO:0000313" key="4">
    <source>
        <dbReference type="Proteomes" id="UP000618051"/>
    </source>
</evidence>
<dbReference type="GO" id="GO:0055013">
    <property type="term" value="P:cardiac muscle cell development"/>
    <property type="evidence" value="ECO:0007669"/>
    <property type="project" value="TreeGrafter"/>
</dbReference>
<dbReference type="PANTHER" id="PTHR47091:SF1">
    <property type="entry name" value="ALPHA-PROTEIN KINASE 3"/>
    <property type="match status" value="1"/>
</dbReference>
<dbReference type="EMBL" id="JADDUC010000182">
    <property type="protein sequence ID" value="KAG0116219.1"/>
    <property type="molecule type" value="Genomic_DNA"/>
</dbReference>
<reference evidence="3 4" key="2">
    <citation type="journal article" date="2021" name="J. Hered.">
        <title>Feather Gene Expression Elucidates the Developmental Basis of Plumage Iridescence in African Starlings.</title>
        <authorList>
            <person name="Rubenstein D.R."/>
            <person name="Corvelo A."/>
            <person name="MacManes M.D."/>
            <person name="Maia R."/>
            <person name="Narzisi G."/>
            <person name="Rousaki A."/>
            <person name="Vandenabeele P."/>
            <person name="Shawkey M.D."/>
            <person name="Solomon J."/>
        </authorList>
    </citation>
    <scope>NUCLEOTIDE SEQUENCE [LARGE SCALE GENOMIC DNA]</scope>
    <source>
        <strain evidence="3">SS15</strain>
    </source>
</reference>